<dbReference type="Gene3D" id="1.10.275.10">
    <property type="entry name" value="Fumarase/aspartase (N-terminal domain)"/>
    <property type="match status" value="1"/>
</dbReference>
<keyword evidence="3 8" id="KW-0369">Histidine metabolism</keyword>
<accession>A0ABY2IAV2</accession>
<evidence type="ECO:0000256" key="7">
    <source>
        <dbReference type="RuleBase" id="RU003954"/>
    </source>
</evidence>
<dbReference type="Pfam" id="PF00221">
    <property type="entry name" value="Lyase_aromatic"/>
    <property type="match status" value="1"/>
</dbReference>
<dbReference type="Gene3D" id="1.20.200.10">
    <property type="entry name" value="Fumarase/aspartase (Central domain)"/>
    <property type="match status" value="1"/>
</dbReference>
<evidence type="ECO:0000256" key="1">
    <source>
        <dbReference type="ARBA" id="ARBA00005113"/>
    </source>
</evidence>
<dbReference type="RefSeq" id="WP_134535061.1">
    <property type="nucleotide sequence ID" value="NZ_SOFG01000015.1"/>
</dbReference>
<evidence type="ECO:0000256" key="3">
    <source>
        <dbReference type="ARBA" id="ARBA00022808"/>
    </source>
</evidence>
<proteinExistence type="inferred from homology"/>
<comment type="caution">
    <text evidence="10">The sequence shown here is derived from an EMBL/GenBank/DDBJ whole genome shotgun (WGS) entry which is preliminary data.</text>
</comment>
<evidence type="ECO:0000313" key="11">
    <source>
        <dbReference type="Proteomes" id="UP000297608"/>
    </source>
</evidence>
<evidence type="ECO:0000256" key="6">
    <source>
        <dbReference type="NCBIfam" id="TIGR01225"/>
    </source>
</evidence>
<dbReference type="NCBIfam" id="TIGR01225">
    <property type="entry name" value="hutH"/>
    <property type="match status" value="1"/>
</dbReference>
<comment type="pathway">
    <text evidence="1 8">Amino-acid degradation; L-histidine degradation into L-glutamate; N-formimidoyl-L-glutamate from L-histidine: step 1/3.</text>
</comment>
<dbReference type="Proteomes" id="UP000297608">
    <property type="component" value="Unassembled WGS sequence"/>
</dbReference>
<dbReference type="InterPro" id="IPR008948">
    <property type="entry name" value="L-Aspartase-like"/>
</dbReference>
<dbReference type="InterPro" id="IPR005921">
    <property type="entry name" value="HutH"/>
</dbReference>
<organism evidence="10 11">
    <name type="scientific">Cryobacterium algoricola</name>
    <dbReference type="NCBI Taxonomy" id="1259183"/>
    <lineage>
        <taxon>Bacteria</taxon>
        <taxon>Bacillati</taxon>
        <taxon>Actinomycetota</taxon>
        <taxon>Actinomycetes</taxon>
        <taxon>Micrococcales</taxon>
        <taxon>Microbacteriaceae</taxon>
        <taxon>Cryobacterium</taxon>
    </lineage>
</organism>
<dbReference type="EC" id="4.3.1.3" evidence="2 6"/>
<reference evidence="10 11" key="1">
    <citation type="submission" date="2019-03" db="EMBL/GenBank/DDBJ databases">
        <title>Genomics of glacier-inhabiting Cryobacterium strains.</title>
        <authorList>
            <person name="Liu Q."/>
            <person name="Xin Y.-H."/>
        </authorList>
    </citation>
    <scope>NUCLEOTIDE SEQUENCE [LARGE SCALE GENOMIC DNA]</scope>
    <source>
        <strain evidence="10 11">MDB2-B</strain>
    </source>
</reference>
<dbReference type="CDD" id="cd00332">
    <property type="entry name" value="PAL-HAL"/>
    <property type="match status" value="1"/>
</dbReference>
<evidence type="ECO:0000256" key="2">
    <source>
        <dbReference type="ARBA" id="ARBA00012994"/>
    </source>
</evidence>
<dbReference type="InterPro" id="IPR024083">
    <property type="entry name" value="Fumarase/histidase_N"/>
</dbReference>
<protein>
    <recommendedName>
        <fullName evidence="2 6">Histidine ammonia-lyase</fullName>
        <ecNumber evidence="2 6">4.3.1.3</ecNumber>
    </recommendedName>
</protein>
<dbReference type="GO" id="GO:0004397">
    <property type="term" value="F:histidine ammonia-lyase activity"/>
    <property type="evidence" value="ECO:0007669"/>
    <property type="project" value="UniProtKB-EC"/>
</dbReference>
<keyword evidence="4 7" id="KW-0456">Lyase</keyword>
<sequence>MSHTEASVTAGTHPAAASAATSSAAPVTVGAGAVSFADVVAVARHDARIVLDPAALTGVAATRAIIDGLASDVNPHYGISTGFGALASTFIESDRRAQLQASLVRSHAAGSGPEVEREVVRALMLLRLSTLMTGRTGVRPATAEAYAAVLNAGITPVVHEYGSLGCSGDLAPLAHCALAVMGEGRVRDAAGTPMGGAEALAAAGITPVVLAEKEGLALINGTDGMLGMLVLALTDLKRLLTTADIAAAMSVEALLGTDATFAADLQALRPQLGQAASAGNLRAILTGSPLLAFHAGPEDPTVQDAYSLRCSPQVHGAARDTADHAALIAGRELASAVDNPVVTLDGRVMSNGNFHGAPVGYVLDFLAIAAADVASMSERRTDRHLDAYRNKGLPPFLAHEVGVDSGLMIAQYTAAGIVSELKRLAVPASVDSIPSSAMQEDHVSMGWAAARKLRRSIDGLERVLAIEIMTAARSLDLRAPLLPGAATGAVRDLVRTVAEGPGHDRFLSPEIEAVVQIVATGAVTDAAASVTGPLA</sequence>
<evidence type="ECO:0000313" key="10">
    <source>
        <dbReference type="EMBL" id="TFB86225.1"/>
    </source>
</evidence>
<dbReference type="InterPro" id="IPR022313">
    <property type="entry name" value="Phe/His_NH3-lyase_AS"/>
</dbReference>
<dbReference type="EMBL" id="SOFG01000015">
    <property type="protein sequence ID" value="TFB86225.1"/>
    <property type="molecule type" value="Genomic_DNA"/>
</dbReference>
<dbReference type="InterPro" id="IPR001106">
    <property type="entry name" value="Aromatic_Lyase"/>
</dbReference>
<gene>
    <name evidence="10" type="primary">hutH</name>
    <name evidence="10" type="ORF">E3O44_12260</name>
</gene>
<dbReference type="PROSITE" id="PS00488">
    <property type="entry name" value="PAL_HISTIDASE"/>
    <property type="match status" value="1"/>
</dbReference>
<comment type="catalytic activity">
    <reaction evidence="5 8">
        <text>L-histidine = trans-urocanate + NH4(+)</text>
        <dbReference type="Rhea" id="RHEA:21232"/>
        <dbReference type="ChEBI" id="CHEBI:17771"/>
        <dbReference type="ChEBI" id="CHEBI:28938"/>
        <dbReference type="ChEBI" id="CHEBI:57595"/>
        <dbReference type="EC" id="4.3.1.3"/>
    </reaction>
</comment>
<evidence type="ECO:0000256" key="4">
    <source>
        <dbReference type="ARBA" id="ARBA00023239"/>
    </source>
</evidence>
<dbReference type="PANTHER" id="PTHR10362">
    <property type="entry name" value="HISTIDINE AMMONIA-LYASE"/>
    <property type="match status" value="1"/>
</dbReference>
<evidence type="ECO:0000256" key="9">
    <source>
        <dbReference type="RuleBase" id="RU004480"/>
    </source>
</evidence>
<evidence type="ECO:0000256" key="8">
    <source>
        <dbReference type="RuleBase" id="RU004479"/>
    </source>
</evidence>
<dbReference type="NCBIfam" id="NF006871">
    <property type="entry name" value="PRK09367.1"/>
    <property type="match status" value="1"/>
</dbReference>
<name>A0ABY2IAV2_9MICO</name>
<evidence type="ECO:0000256" key="5">
    <source>
        <dbReference type="ARBA" id="ARBA00049269"/>
    </source>
</evidence>
<keyword evidence="11" id="KW-1185">Reference proteome</keyword>
<comment type="subcellular location">
    <subcellularLocation>
        <location evidence="9">Cytoplasm</location>
    </subcellularLocation>
</comment>
<comment type="similarity">
    <text evidence="7">Belongs to the PAL/histidase family.</text>
</comment>
<dbReference type="SUPFAM" id="SSF48557">
    <property type="entry name" value="L-aspartase-like"/>
    <property type="match status" value="1"/>
</dbReference>